<protein>
    <submittedName>
        <fullName evidence="1">Phage head closure protein</fullName>
    </submittedName>
</protein>
<gene>
    <name evidence="1" type="ORF">NK718_04605</name>
</gene>
<proteinExistence type="predicted"/>
<evidence type="ECO:0000313" key="1">
    <source>
        <dbReference type="EMBL" id="MCP8937785.1"/>
    </source>
</evidence>
<dbReference type="InterPro" id="IPR008767">
    <property type="entry name" value="Phage_SPP1_head-tail_adaptor"/>
</dbReference>
<reference evidence="1 2" key="1">
    <citation type="submission" date="2022-07" db="EMBL/GenBank/DDBJ databases">
        <authorList>
            <person name="Li W.-J."/>
            <person name="Deng Q.-Q."/>
        </authorList>
    </citation>
    <scope>NUCLEOTIDE SEQUENCE [LARGE SCALE GENOMIC DNA]</scope>
    <source>
        <strain evidence="1 2">SYSU M60028</strain>
    </source>
</reference>
<dbReference type="Pfam" id="PF05521">
    <property type="entry name" value="Phage_HCP"/>
    <property type="match status" value="1"/>
</dbReference>
<comment type="caution">
    <text evidence="1">The sequence shown here is derived from an EMBL/GenBank/DDBJ whole genome shotgun (WGS) entry which is preliminary data.</text>
</comment>
<name>A0ABT1L8F5_9HYPH</name>
<dbReference type="Proteomes" id="UP001205890">
    <property type="component" value="Unassembled WGS sequence"/>
</dbReference>
<dbReference type="Gene3D" id="2.40.10.270">
    <property type="entry name" value="Bacteriophage SPP1 head-tail adaptor protein"/>
    <property type="match status" value="1"/>
</dbReference>
<dbReference type="InterPro" id="IPR038666">
    <property type="entry name" value="SSP1_head-tail_sf"/>
</dbReference>
<accession>A0ABT1L8F5</accession>
<evidence type="ECO:0000313" key="2">
    <source>
        <dbReference type="Proteomes" id="UP001205890"/>
    </source>
</evidence>
<dbReference type="NCBIfam" id="TIGR01563">
    <property type="entry name" value="gp16_SPP1"/>
    <property type="match status" value="1"/>
</dbReference>
<organism evidence="1 2">
    <name type="scientific">Alsobacter ponti</name>
    <dbReference type="NCBI Taxonomy" id="2962936"/>
    <lineage>
        <taxon>Bacteria</taxon>
        <taxon>Pseudomonadati</taxon>
        <taxon>Pseudomonadota</taxon>
        <taxon>Alphaproteobacteria</taxon>
        <taxon>Hyphomicrobiales</taxon>
        <taxon>Alsobacteraceae</taxon>
        <taxon>Alsobacter</taxon>
    </lineage>
</organism>
<dbReference type="RefSeq" id="WP_254739102.1">
    <property type="nucleotide sequence ID" value="NZ_JANCLU010000003.1"/>
</dbReference>
<dbReference type="EMBL" id="JANCLU010000003">
    <property type="protein sequence ID" value="MCP8937785.1"/>
    <property type="molecule type" value="Genomic_DNA"/>
</dbReference>
<sequence>MSRPAIADRRARVTLLAPVETPDGFGGVLRSFSPRACVWAAFEPLRAADAQVADAPGQVVTHRVTLRRDSGVDASMRLQRGARLFTVQAVFDPDERRRDLVCLCEEVKP</sequence>
<keyword evidence="2" id="KW-1185">Reference proteome</keyword>